<sequence>VGQVTFGGFGEGTGGRTAADGLARAIGPVAKALANKTGRPETEVTAALRVVAPVLVTVLGRRSARR</sequence>
<organism evidence="1 2">
    <name type="scientific">Streptomyces varsoviensis</name>
    <dbReference type="NCBI Taxonomy" id="67373"/>
    <lineage>
        <taxon>Bacteria</taxon>
        <taxon>Bacillati</taxon>
        <taxon>Actinomycetota</taxon>
        <taxon>Actinomycetes</taxon>
        <taxon>Kitasatosporales</taxon>
        <taxon>Streptomycetaceae</taxon>
        <taxon>Streptomyces</taxon>
    </lineage>
</organism>
<reference evidence="1 2" key="1">
    <citation type="submission" date="2015-07" db="EMBL/GenBank/DDBJ databases">
        <authorList>
            <person name="Ju K.-S."/>
            <person name="Doroghazi J.R."/>
            <person name="Metcalf W.W."/>
        </authorList>
    </citation>
    <scope>NUCLEOTIDE SEQUENCE [LARGE SCALE GENOMIC DNA]</scope>
    <source>
        <strain evidence="1 2">NRRL B-3589</strain>
    </source>
</reference>
<name>A0ABR5J585_9ACTN</name>
<protein>
    <submittedName>
        <fullName evidence="1">Uncharacterized protein</fullName>
    </submittedName>
</protein>
<evidence type="ECO:0000313" key="1">
    <source>
        <dbReference type="EMBL" id="KOG88636.1"/>
    </source>
</evidence>
<comment type="caution">
    <text evidence="1">The sequence shown here is derived from an EMBL/GenBank/DDBJ whole genome shotgun (WGS) entry which is preliminary data.</text>
</comment>
<accession>A0ABR5J585</accession>
<dbReference type="Proteomes" id="UP000037020">
    <property type="component" value="Unassembled WGS sequence"/>
</dbReference>
<dbReference type="EMBL" id="LGUT01001594">
    <property type="protein sequence ID" value="KOG88636.1"/>
    <property type="molecule type" value="Genomic_DNA"/>
</dbReference>
<evidence type="ECO:0000313" key="2">
    <source>
        <dbReference type="Proteomes" id="UP000037020"/>
    </source>
</evidence>
<feature type="non-terminal residue" evidence="1">
    <location>
        <position position="1"/>
    </location>
</feature>
<proteinExistence type="predicted"/>
<gene>
    <name evidence="1" type="ORF">ADK38_18725</name>
</gene>
<keyword evidence="2" id="KW-1185">Reference proteome</keyword>